<sequence length="232" mass="26555">MKERLRVWVARIDALPTRQRIYGFAALAVGGGFLAYLGLFEPLIVQNEQLAQRIQAQEQEIQAIHKQVEALERGHGLDDAERQRRERLSALKRELEALEASLREREAHLVPPERIARLLREVLERNRGLQLVSLVTLPVAELSEAASGAQAPQELPQRGGAPVEASRRLYRHGVEISVRGSYLDLLRYVSELEKLPWRMYWGRAKLHVEEYPVSTLQLTVYTLSLDRAWLVI</sequence>
<evidence type="ECO:0000313" key="3">
    <source>
        <dbReference type="EMBL" id="TXF10851.1"/>
    </source>
</evidence>
<evidence type="ECO:0000256" key="2">
    <source>
        <dbReference type="SAM" id="Phobius"/>
    </source>
</evidence>
<feature type="transmembrane region" description="Helical" evidence="2">
    <location>
        <begin position="21"/>
        <end position="40"/>
    </location>
</feature>
<proteinExistence type="predicted"/>
<reference evidence="3 4" key="1">
    <citation type="submission" date="2019-08" db="EMBL/GenBank/DDBJ databases">
        <title>Pelomicrobium methylotrophicum gen. nov., sp. nov. a moderately thermophilic, facultatively anaerobic, lithoautotrophic and methylotrophic bacterium isolated from a terrestrial mud volcano.</title>
        <authorList>
            <person name="Slobodkina G.B."/>
            <person name="Merkel A.Y."/>
            <person name="Slobodkin A.I."/>
        </authorList>
    </citation>
    <scope>NUCLEOTIDE SEQUENCE [LARGE SCALE GENOMIC DNA]</scope>
    <source>
        <strain evidence="3 4">SM250</strain>
    </source>
</reference>
<keyword evidence="2" id="KW-0812">Transmembrane</keyword>
<dbReference type="EMBL" id="VPFL01000020">
    <property type="protein sequence ID" value="TXF10851.1"/>
    <property type="molecule type" value="Genomic_DNA"/>
</dbReference>
<keyword evidence="1" id="KW-0175">Coiled coil</keyword>
<accession>A0A5C7EHQ8</accession>
<dbReference type="RefSeq" id="WP_147800618.1">
    <property type="nucleotide sequence ID" value="NZ_VPFL01000020.1"/>
</dbReference>
<evidence type="ECO:0008006" key="5">
    <source>
        <dbReference type="Google" id="ProtNLM"/>
    </source>
</evidence>
<dbReference type="InParanoid" id="A0A5C7EHQ8"/>
<dbReference type="Proteomes" id="UP000321201">
    <property type="component" value="Unassembled WGS sequence"/>
</dbReference>
<dbReference type="AlphaFoldDB" id="A0A5C7EHQ8"/>
<name>A0A5C7EHQ8_9PROT</name>
<gene>
    <name evidence="3" type="ORF">FR698_12935</name>
</gene>
<feature type="coiled-coil region" evidence="1">
    <location>
        <begin position="47"/>
        <end position="108"/>
    </location>
</feature>
<protein>
    <recommendedName>
        <fullName evidence="5">MSHA biogenesis protein MshJ</fullName>
    </recommendedName>
</protein>
<keyword evidence="2" id="KW-0472">Membrane</keyword>
<evidence type="ECO:0000313" key="4">
    <source>
        <dbReference type="Proteomes" id="UP000321201"/>
    </source>
</evidence>
<dbReference type="OrthoDB" id="9151209at2"/>
<keyword evidence="2" id="KW-1133">Transmembrane helix</keyword>
<evidence type="ECO:0000256" key="1">
    <source>
        <dbReference type="SAM" id="Coils"/>
    </source>
</evidence>
<organism evidence="3 4">
    <name type="scientific">Pelomicrobium methylotrophicum</name>
    <dbReference type="NCBI Taxonomy" id="2602750"/>
    <lineage>
        <taxon>Bacteria</taxon>
        <taxon>Pseudomonadati</taxon>
        <taxon>Pseudomonadota</taxon>
        <taxon>Hydrogenophilia</taxon>
        <taxon>Hydrogenophilia incertae sedis</taxon>
        <taxon>Pelomicrobium</taxon>
    </lineage>
</organism>
<comment type="caution">
    <text evidence="3">The sequence shown here is derived from an EMBL/GenBank/DDBJ whole genome shotgun (WGS) entry which is preliminary data.</text>
</comment>
<keyword evidence="4" id="KW-1185">Reference proteome</keyword>